<accession>A0ABU0U5Z1</accession>
<evidence type="ECO:0000313" key="4">
    <source>
        <dbReference type="Proteomes" id="UP001244640"/>
    </source>
</evidence>
<reference evidence="3 4" key="1">
    <citation type="submission" date="2023-07" db="EMBL/GenBank/DDBJ databases">
        <title>Functional and genomic diversity of the sorghum phyllosphere microbiome.</title>
        <authorList>
            <person name="Shade A."/>
        </authorList>
    </citation>
    <scope>NUCLEOTIDE SEQUENCE [LARGE SCALE GENOMIC DNA]</scope>
    <source>
        <strain evidence="3 4">SORGH_AS_0892</strain>
    </source>
</reference>
<proteinExistence type="predicted"/>
<evidence type="ECO:0000313" key="3">
    <source>
        <dbReference type="EMBL" id="MDQ1150375.1"/>
    </source>
</evidence>
<feature type="domain" description="HTH araC/xylS-type" evidence="2">
    <location>
        <begin position="189"/>
        <end position="275"/>
    </location>
</feature>
<dbReference type="PROSITE" id="PS01124">
    <property type="entry name" value="HTH_ARAC_FAMILY_2"/>
    <property type="match status" value="1"/>
</dbReference>
<keyword evidence="1" id="KW-0238">DNA-binding</keyword>
<sequence length="343" mass="40131">MEKLQSLEEFYQSKFERIPEDIQHGVGHFNVFTIDEYIGKHTKPVVYSRKDYYKITLIVGKNRIHYADKVIEIKKQALFFTNPQIPYKFEWIDDYKSGFFCVFTASFFHHFGNLNDYEVFKPNALPVFELTDGQLEDIKQVYRKMQDALYSEYVHKYDLLRNLVFDLLHYTHGMQTASKVAKKQANASQRITHMFLELLARQFPIEDARQRIGFRSPSEFAAQLAVHVNHLNRAVKETTEKTTSTIIADRLLQEAKILLRHTEWNVSEIAYSLGLKRLLISEATRLAFQLFLQKKDADHRSAFGKWIDYLLSSSSAFRIFLSLLRFSKLSPCKTSTSGRIFPV</sequence>
<dbReference type="Gene3D" id="1.10.10.60">
    <property type="entry name" value="Homeodomain-like"/>
    <property type="match status" value="1"/>
</dbReference>
<dbReference type="PANTHER" id="PTHR43280:SF32">
    <property type="entry name" value="TRANSCRIPTIONAL REGULATORY PROTEIN"/>
    <property type="match status" value="1"/>
</dbReference>
<evidence type="ECO:0000256" key="1">
    <source>
        <dbReference type="ARBA" id="ARBA00023125"/>
    </source>
</evidence>
<keyword evidence="4" id="KW-1185">Reference proteome</keyword>
<dbReference type="RefSeq" id="WP_307186033.1">
    <property type="nucleotide sequence ID" value="NZ_JAUTBA010000001.1"/>
</dbReference>
<dbReference type="InterPro" id="IPR018060">
    <property type="entry name" value="HTH_AraC"/>
</dbReference>
<dbReference type="PANTHER" id="PTHR43280">
    <property type="entry name" value="ARAC-FAMILY TRANSCRIPTIONAL REGULATOR"/>
    <property type="match status" value="1"/>
</dbReference>
<protein>
    <submittedName>
        <fullName evidence="3">AraC family transcriptional activator of pobA</fullName>
    </submittedName>
</protein>
<dbReference type="EMBL" id="JAUTBA010000001">
    <property type="protein sequence ID" value="MDQ1150375.1"/>
    <property type="molecule type" value="Genomic_DNA"/>
</dbReference>
<name>A0ABU0U5Z1_9SPHI</name>
<evidence type="ECO:0000259" key="2">
    <source>
        <dbReference type="PROSITE" id="PS01124"/>
    </source>
</evidence>
<dbReference type="Proteomes" id="UP001244640">
    <property type="component" value="Unassembled WGS sequence"/>
</dbReference>
<comment type="caution">
    <text evidence="3">The sequence shown here is derived from an EMBL/GenBank/DDBJ whole genome shotgun (WGS) entry which is preliminary data.</text>
</comment>
<dbReference type="SMART" id="SM00342">
    <property type="entry name" value="HTH_ARAC"/>
    <property type="match status" value="1"/>
</dbReference>
<organism evidence="3 4">
    <name type="scientific">Sphingobacterium zeae</name>
    <dbReference type="NCBI Taxonomy" id="1776859"/>
    <lineage>
        <taxon>Bacteria</taxon>
        <taxon>Pseudomonadati</taxon>
        <taxon>Bacteroidota</taxon>
        <taxon>Sphingobacteriia</taxon>
        <taxon>Sphingobacteriales</taxon>
        <taxon>Sphingobacteriaceae</taxon>
        <taxon>Sphingobacterium</taxon>
    </lineage>
</organism>
<gene>
    <name evidence="3" type="ORF">QE382_002359</name>
</gene>